<organism evidence="1 2">
    <name type="scientific">Eumeta variegata</name>
    <name type="common">Bagworm moth</name>
    <name type="synonym">Eumeta japonica</name>
    <dbReference type="NCBI Taxonomy" id="151549"/>
    <lineage>
        <taxon>Eukaryota</taxon>
        <taxon>Metazoa</taxon>
        <taxon>Ecdysozoa</taxon>
        <taxon>Arthropoda</taxon>
        <taxon>Hexapoda</taxon>
        <taxon>Insecta</taxon>
        <taxon>Pterygota</taxon>
        <taxon>Neoptera</taxon>
        <taxon>Endopterygota</taxon>
        <taxon>Lepidoptera</taxon>
        <taxon>Glossata</taxon>
        <taxon>Ditrysia</taxon>
        <taxon>Tineoidea</taxon>
        <taxon>Psychidae</taxon>
        <taxon>Oiketicinae</taxon>
        <taxon>Eumeta</taxon>
    </lineage>
</organism>
<proteinExistence type="predicted"/>
<gene>
    <name evidence="1" type="ORF">EVAR_103357_1</name>
</gene>
<protein>
    <submittedName>
        <fullName evidence="1">Uncharacterized protein</fullName>
    </submittedName>
</protein>
<dbReference type="AlphaFoldDB" id="A0A4C1Y9D0"/>
<keyword evidence="2" id="KW-1185">Reference proteome</keyword>
<evidence type="ECO:0000313" key="2">
    <source>
        <dbReference type="Proteomes" id="UP000299102"/>
    </source>
</evidence>
<name>A0A4C1Y9D0_EUMVA</name>
<evidence type="ECO:0000313" key="1">
    <source>
        <dbReference type="EMBL" id="GBP71472.1"/>
    </source>
</evidence>
<sequence length="87" mass="9833">MKEKNVENKSNPAYGPDPYDIFACKNYEPITWSTIFITSKGEIYSFTSFPPAASPTWGWKYSIYSDPVPAENQHYSSGGGILLRSWT</sequence>
<reference evidence="1 2" key="1">
    <citation type="journal article" date="2019" name="Commun. Biol.">
        <title>The bagworm genome reveals a unique fibroin gene that provides high tensile strength.</title>
        <authorList>
            <person name="Kono N."/>
            <person name="Nakamura H."/>
            <person name="Ohtoshi R."/>
            <person name="Tomita M."/>
            <person name="Numata K."/>
            <person name="Arakawa K."/>
        </authorList>
    </citation>
    <scope>NUCLEOTIDE SEQUENCE [LARGE SCALE GENOMIC DNA]</scope>
</reference>
<dbReference type="Proteomes" id="UP000299102">
    <property type="component" value="Unassembled WGS sequence"/>
</dbReference>
<dbReference type="EMBL" id="BGZK01001110">
    <property type="protein sequence ID" value="GBP71472.1"/>
    <property type="molecule type" value="Genomic_DNA"/>
</dbReference>
<comment type="caution">
    <text evidence="1">The sequence shown here is derived from an EMBL/GenBank/DDBJ whole genome shotgun (WGS) entry which is preliminary data.</text>
</comment>
<accession>A0A4C1Y9D0</accession>